<dbReference type="HOGENOM" id="CLU_939063_0_0_5"/>
<evidence type="ECO:0000256" key="1">
    <source>
        <dbReference type="SAM" id="MobiDB-lite"/>
    </source>
</evidence>
<dbReference type="OrthoDB" id="1628901at2"/>
<evidence type="ECO:0000256" key="2">
    <source>
        <dbReference type="SAM" id="Phobius"/>
    </source>
</evidence>
<feature type="region of interest" description="Disordered" evidence="1">
    <location>
        <begin position="269"/>
        <end position="302"/>
    </location>
</feature>
<evidence type="ECO:0000313" key="5">
    <source>
        <dbReference type="Proteomes" id="UP000001868"/>
    </source>
</evidence>
<protein>
    <recommendedName>
        <fullName evidence="3">Peptidase M56 domain-containing protein</fullName>
    </recommendedName>
</protein>
<keyword evidence="2" id="KW-0812">Transmembrane</keyword>
<sequence length="302" mass="32136">MATDLLEALARANLAGSLVLILVMLLRVPARRLFGAEAAYMLWAAPVGAALLSLAPWPFGNPWPGAERMTLRPLVEAAAGLDALAAVWAVGAAVGVALAWRAQAAFERDARAGRAGPAVSGFISPRVIMPAADPYSDEERVLIRAHEREHVRRGDPKANALAAALQVVFWFNPLAHAGARTMRIDQELACDAATLRRFPKARRTYAEALLKTELARGALPFGCRWPAAGAHPLEVRLAALKGGPRHDLMGAWTAIVLTLAASTLTWAAKPPVPEPPDRPPPADDQPAMSVMLISVPAPAPTR</sequence>
<feature type="transmembrane region" description="Helical" evidence="2">
    <location>
        <begin position="12"/>
        <end position="28"/>
    </location>
</feature>
<reference evidence="4 5" key="1">
    <citation type="journal article" date="2008" name="BMC Genomics">
        <title>Complete genome of Phenylobacterium zucineum - a novel facultative intracellular bacterium isolated from human erythroleukemia cell line K562.</title>
        <authorList>
            <person name="Luo Y."/>
            <person name="Xu X."/>
            <person name="Ding Z."/>
            <person name="Liu Z."/>
            <person name="Zhang B."/>
            <person name="Yan Z."/>
            <person name="Sun J."/>
            <person name="Hu S."/>
            <person name="Hu X."/>
        </authorList>
    </citation>
    <scope>NUCLEOTIDE SEQUENCE [LARGE SCALE GENOMIC DNA]</scope>
    <source>
        <strain evidence="4 5">HLK1</strain>
    </source>
</reference>
<keyword evidence="2" id="KW-1133">Transmembrane helix</keyword>
<dbReference type="InterPro" id="IPR052173">
    <property type="entry name" value="Beta-lactam_resp_regulator"/>
</dbReference>
<gene>
    <name evidence="4" type="ordered locus">PHZ_c0721</name>
</gene>
<dbReference type="PANTHER" id="PTHR34978">
    <property type="entry name" value="POSSIBLE SENSOR-TRANSDUCER PROTEIN BLAR"/>
    <property type="match status" value="1"/>
</dbReference>
<evidence type="ECO:0000313" key="4">
    <source>
        <dbReference type="EMBL" id="ACG77135.1"/>
    </source>
</evidence>
<dbReference type="InterPro" id="IPR008756">
    <property type="entry name" value="Peptidase_M56"/>
</dbReference>
<dbReference type="KEGG" id="pzu:PHZ_c0721"/>
<dbReference type="RefSeq" id="WP_012521283.1">
    <property type="nucleotide sequence ID" value="NC_011144.1"/>
</dbReference>
<keyword evidence="2" id="KW-0472">Membrane</keyword>
<dbReference type="CDD" id="cd07341">
    <property type="entry name" value="M56_BlaR1_MecR1_like"/>
    <property type="match status" value="1"/>
</dbReference>
<proteinExistence type="predicted"/>
<feature type="transmembrane region" description="Helical" evidence="2">
    <location>
        <begin position="79"/>
        <end position="100"/>
    </location>
</feature>
<dbReference type="PANTHER" id="PTHR34978:SF3">
    <property type="entry name" value="SLR0241 PROTEIN"/>
    <property type="match status" value="1"/>
</dbReference>
<keyword evidence="5" id="KW-1185">Reference proteome</keyword>
<dbReference type="Proteomes" id="UP000001868">
    <property type="component" value="Chromosome"/>
</dbReference>
<dbReference type="EMBL" id="CP000747">
    <property type="protein sequence ID" value="ACG77135.1"/>
    <property type="molecule type" value="Genomic_DNA"/>
</dbReference>
<accession>B4RFQ4</accession>
<organism evidence="4 5">
    <name type="scientific">Phenylobacterium zucineum (strain HLK1)</name>
    <dbReference type="NCBI Taxonomy" id="450851"/>
    <lineage>
        <taxon>Bacteria</taxon>
        <taxon>Pseudomonadati</taxon>
        <taxon>Pseudomonadota</taxon>
        <taxon>Alphaproteobacteria</taxon>
        <taxon>Caulobacterales</taxon>
        <taxon>Caulobacteraceae</taxon>
        <taxon>Phenylobacterium</taxon>
    </lineage>
</organism>
<dbReference type="Pfam" id="PF05569">
    <property type="entry name" value="Peptidase_M56"/>
    <property type="match status" value="1"/>
</dbReference>
<feature type="domain" description="Peptidase M56" evidence="3">
    <location>
        <begin position="116"/>
        <end position="240"/>
    </location>
</feature>
<evidence type="ECO:0000259" key="3">
    <source>
        <dbReference type="Pfam" id="PF05569"/>
    </source>
</evidence>
<feature type="transmembrane region" description="Helical" evidence="2">
    <location>
        <begin position="40"/>
        <end position="59"/>
    </location>
</feature>
<dbReference type="AlphaFoldDB" id="B4RFQ4"/>
<dbReference type="eggNOG" id="COG4219">
    <property type="taxonomic scope" value="Bacteria"/>
</dbReference>
<name>B4RFQ4_PHEZH</name>
<dbReference type="STRING" id="450851.PHZ_c0721"/>